<keyword evidence="3" id="KW-1003">Cell membrane</keyword>
<dbReference type="Pfam" id="PF07690">
    <property type="entry name" value="MFS_1"/>
    <property type="match status" value="1"/>
</dbReference>
<dbReference type="InterPro" id="IPR036259">
    <property type="entry name" value="MFS_trans_sf"/>
</dbReference>
<feature type="transmembrane region" description="Helical" evidence="7">
    <location>
        <begin position="21"/>
        <end position="42"/>
    </location>
</feature>
<keyword evidence="5 7" id="KW-1133">Transmembrane helix</keyword>
<dbReference type="PANTHER" id="PTHR43414">
    <property type="entry name" value="MULTIDRUG RESISTANCE PROTEIN MDTG"/>
    <property type="match status" value="1"/>
</dbReference>
<dbReference type="Gene3D" id="1.20.1250.20">
    <property type="entry name" value="MFS general substrate transporter like domains"/>
    <property type="match status" value="2"/>
</dbReference>
<keyword evidence="2" id="KW-0813">Transport</keyword>
<feature type="transmembrane region" description="Helical" evidence="7">
    <location>
        <begin position="256"/>
        <end position="277"/>
    </location>
</feature>
<dbReference type="RefSeq" id="WP_265765659.1">
    <property type="nucleotide sequence ID" value="NZ_JAGGJA010000005.1"/>
</dbReference>
<keyword evidence="10" id="KW-1185">Reference proteome</keyword>
<sequence>MSPKNKLIEKLGINKGILALSVARMADAMGNSILFILIPLYVAKLPKEHIDFAVPILVGILISLFGFITAIFQPLMGALSDRLNKRKVLIQLGLTLIGVSTLFFIFADNFLHLLILRTLQGVGVALTIPASLSLMTGITEKQSRGGSMGVYSTFRITGFAIGPVIGGYLQVHYGFDAAFYLGSGLIFLAMILVQSWVKEIKIEVDDNINQRLKVFDLSLYGSGILTAALATFTMACCFSMVTTLENEFNARLDMTAIGFSIAFSMLMVSRLIFQVPLGHFSDKWGRKPFILAGLILMGFTTIALGEVQTMTQLIVVRLLQGIAAAGIAAPSFALAADLSKTGGEGRQMSVVTMGFGLGIAVGPLLAGLLTVVFFELPFLIIGAATLIGSWVIYKHMPETVRGERTLFTYGGPSLD</sequence>
<feature type="transmembrane region" description="Helical" evidence="7">
    <location>
        <begin position="314"/>
        <end position="336"/>
    </location>
</feature>
<dbReference type="PROSITE" id="PS50850">
    <property type="entry name" value="MFS"/>
    <property type="match status" value="1"/>
</dbReference>
<evidence type="ECO:0000256" key="2">
    <source>
        <dbReference type="ARBA" id="ARBA00022448"/>
    </source>
</evidence>
<evidence type="ECO:0000313" key="10">
    <source>
        <dbReference type="Proteomes" id="UP001207918"/>
    </source>
</evidence>
<organism evidence="9 10">
    <name type="scientific">Fodinibius salsisoli</name>
    <dbReference type="NCBI Taxonomy" id="2820877"/>
    <lineage>
        <taxon>Bacteria</taxon>
        <taxon>Pseudomonadati</taxon>
        <taxon>Balneolota</taxon>
        <taxon>Balneolia</taxon>
        <taxon>Balneolales</taxon>
        <taxon>Balneolaceae</taxon>
        <taxon>Fodinibius</taxon>
    </lineage>
</organism>
<feature type="transmembrane region" description="Helical" evidence="7">
    <location>
        <begin position="88"/>
        <end position="107"/>
    </location>
</feature>
<name>A0ABT3PLU4_9BACT</name>
<feature type="transmembrane region" description="Helical" evidence="7">
    <location>
        <begin position="372"/>
        <end position="393"/>
    </location>
</feature>
<dbReference type="InterPro" id="IPR011701">
    <property type="entry name" value="MFS"/>
</dbReference>
<dbReference type="SUPFAM" id="SSF103473">
    <property type="entry name" value="MFS general substrate transporter"/>
    <property type="match status" value="2"/>
</dbReference>
<evidence type="ECO:0000256" key="5">
    <source>
        <dbReference type="ARBA" id="ARBA00022989"/>
    </source>
</evidence>
<feature type="transmembrane region" description="Helical" evidence="7">
    <location>
        <begin position="348"/>
        <end position="366"/>
    </location>
</feature>
<evidence type="ECO:0000256" key="3">
    <source>
        <dbReference type="ARBA" id="ARBA00022475"/>
    </source>
</evidence>
<feature type="domain" description="Major facilitator superfamily (MFS) profile" evidence="8">
    <location>
        <begin position="16"/>
        <end position="400"/>
    </location>
</feature>
<dbReference type="EMBL" id="JAGGJA010000005">
    <property type="protein sequence ID" value="MCW9706912.1"/>
    <property type="molecule type" value="Genomic_DNA"/>
</dbReference>
<keyword evidence="4 7" id="KW-0812">Transmembrane</keyword>
<evidence type="ECO:0000256" key="6">
    <source>
        <dbReference type="ARBA" id="ARBA00023136"/>
    </source>
</evidence>
<dbReference type="PANTHER" id="PTHR43414:SF6">
    <property type="entry name" value="MULTIDRUG RESISTANCE PROTEIN MDTG"/>
    <property type="match status" value="1"/>
</dbReference>
<evidence type="ECO:0000259" key="8">
    <source>
        <dbReference type="PROSITE" id="PS50850"/>
    </source>
</evidence>
<comment type="subcellular location">
    <subcellularLocation>
        <location evidence="1">Cell membrane</location>
        <topology evidence="1">Multi-pass membrane protein</topology>
    </subcellularLocation>
</comment>
<reference evidence="9 10" key="1">
    <citation type="submission" date="2021-03" db="EMBL/GenBank/DDBJ databases">
        <title>Aliifodinibius sp. nov., a new bacterium isolated from saline soil.</title>
        <authorList>
            <person name="Galisteo C."/>
            <person name="De La Haba R."/>
            <person name="Sanchez-Porro C."/>
            <person name="Ventosa A."/>
        </authorList>
    </citation>
    <scope>NUCLEOTIDE SEQUENCE [LARGE SCALE GENOMIC DNA]</scope>
    <source>
        <strain evidence="9 10">1BSP15-2V2</strain>
    </source>
</reference>
<feature type="transmembrane region" description="Helical" evidence="7">
    <location>
        <begin position="217"/>
        <end position="244"/>
    </location>
</feature>
<dbReference type="InterPro" id="IPR020846">
    <property type="entry name" value="MFS_dom"/>
</dbReference>
<evidence type="ECO:0000313" key="9">
    <source>
        <dbReference type="EMBL" id="MCW9706912.1"/>
    </source>
</evidence>
<accession>A0ABT3PLU4</accession>
<evidence type="ECO:0000256" key="1">
    <source>
        <dbReference type="ARBA" id="ARBA00004651"/>
    </source>
</evidence>
<keyword evidence="6 7" id="KW-0472">Membrane</keyword>
<feature type="transmembrane region" description="Helical" evidence="7">
    <location>
        <begin position="289"/>
        <end position="308"/>
    </location>
</feature>
<protein>
    <submittedName>
        <fullName evidence="9">MFS transporter</fullName>
    </submittedName>
</protein>
<comment type="caution">
    <text evidence="9">The sequence shown here is derived from an EMBL/GenBank/DDBJ whole genome shotgun (WGS) entry which is preliminary data.</text>
</comment>
<feature type="transmembrane region" description="Helical" evidence="7">
    <location>
        <begin position="150"/>
        <end position="171"/>
    </location>
</feature>
<feature type="transmembrane region" description="Helical" evidence="7">
    <location>
        <begin position="54"/>
        <end position="76"/>
    </location>
</feature>
<gene>
    <name evidence="9" type="ORF">J6I44_08590</name>
</gene>
<evidence type="ECO:0000256" key="4">
    <source>
        <dbReference type="ARBA" id="ARBA00022692"/>
    </source>
</evidence>
<feature type="transmembrane region" description="Helical" evidence="7">
    <location>
        <begin position="177"/>
        <end position="197"/>
    </location>
</feature>
<proteinExistence type="predicted"/>
<dbReference type="Proteomes" id="UP001207918">
    <property type="component" value="Unassembled WGS sequence"/>
</dbReference>
<evidence type="ECO:0000256" key="7">
    <source>
        <dbReference type="SAM" id="Phobius"/>
    </source>
</evidence>
<dbReference type="CDD" id="cd17325">
    <property type="entry name" value="MFS_MdtG_SLC18_like"/>
    <property type="match status" value="1"/>
</dbReference>